<protein>
    <submittedName>
        <fullName evidence="2">Uncharacterized protein</fullName>
    </submittedName>
</protein>
<accession>A0A2J6QEF7</accession>
<keyword evidence="3" id="KW-1185">Reference proteome</keyword>
<evidence type="ECO:0000256" key="1">
    <source>
        <dbReference type="SAM" id="MobiDB-lite"/>
    </source>
</evidence>
<feature type="region of interest" description="Disordered" evidence="1">
    <location>
        <begin position="1"/>
        <end position="22"/>
    </location>
</feature>
<evidence type="ECO:0000313" key="2">
    <source>
        <dbReference type="EMBL" id="PMD24649.1"/>
    </source>
</evidence>
<dbReference type="AlphaFoldDB" id="A0A2J6QEF7"/>
<organism evidence="2 3">
    <name type="scientific">Hyaloscypha hepaticicola</name>
    <dbReference type="NCBI Taxonomy" id="2082293"/>
    <lineage>
        <taxon>Eukaryota</taxon>
        <taxon>Fungi</taxon>
        <taxon>Dikarya</taxon>
        <taxon>Ascomycota</taxon>
        <taxon>Pezizomycotina</taxon>
        <taxon>Leotiomycetes</taxon>
        <taxon>Helotiales</taxon>
        <taxon>Hyaloscyphaceae</taxon>
        <taxon>Hyaloscypha</taxon>
    </lineage>
</organism>
<dbReference type="Proteomes" id="UP000235672">
    <property type="component" value="Unassembled WGS sequence"/>
</dbReference>
<name>A0A2J6QEF7_9HELO</name>
<gene>
    <name evidence="2" type="ORF">NA56DRAFT_700295</name>
</gene>
<dbReference type="EMBL" id="KZ613472">
    <property type="protein sequence ID" value="PMD24649.1"/>
    <property type="molecule type" value="Genomic_DNA"/>
</dbReference>
<evidence type="ECO:0000313" key="3">
    <source>
        <dbReference type="Proteomes" id="UP000235672"/>
    </source>
</evidence>
<sequence>MEAWKAVRAAQHPTAPRSEPSKRLKAAARLKILRAIAAQITNSLNITTFSFAGAVSAAEVPLFAGLVAPTGDPVRREDQIGAIRLWLDWQRRSQPQPTPDFNSYLSMLLPALSRLLAHLSLTGMKERAFLKSHWPRLMEAFAYTDQNG</sequence>
<proteinExistence type="predicted"/>
<reference evidence="2 3" key="1">
    <citation type="submission" date="2016-05" db="EMBL/GenBank/DDBJ databases">
        <title>A degradative enzymes factory behind the ericoid mycorrhizal symbiosis.</title>
        <authorList>
            <consortium name="DOE Joint Genome Institute"/>
            <person name="Martino E."/>
            <person name="Morin E."/>
            <person name="Grelet G."/>
            <person name="Kuo A."/>
            <person name="Kohler A."/>
            <person name="Daghino S."/>
            <person name="Barry K."/>
            <person name="Choi C."/>
            <person name="Cichocki N."/>
            <person name="Clum A."/>
            <person name="Copeland A."/>
            <person name="Hainaut M."/>
            <person name="Haridas S."/>
            <person name="Labutti K."/>
            <person name="Lindquist E."/>
            <person name="Lipzen A."/>
            <person name="Khouja H.-R."/>
            <person name="Murat C."/>
            <person name="Ohm R."/>
            <person name="Olson A."/>
            <person name="Spatafora J."/>
            <person name="Veneault-Fourrey C."/>
            <person name="Henrissat B."/>
            <person name="Grigoriev I."/>
            <person name="Martin F."/>
            <person name="Perotto S."/>
        </authorList>
    </citation>
    <scope>NUCLEOTIDE SEQUENCE [LARGE SCALE GENOMIC DNA]</scope>
    <source>
        <strain evidence="2 3">UAMH 7357</strain>
    </source>
</reference>